<dbReference type="Proteomes" id="UP001642464">
    <property type="component" value="Unassembled WGS sequence"/>
</dbReference>
<reference evidence="1 2" key="1">
    <citation type="submission" date="2024-02" db="EMBL/GenBank/DDBJ databases">
        <authorList>
            <person name="Chen Y."/>
            <person name="Shah S."/>
            <person name="Dougan E. K."/>
            <person name="Thang M."/>
            <person name="Chan C."/>
        </authorList>
    </citation>
    <scope>NUCLEOTIDE SEQUENCE [LARGE SCALE GENOMIC DNA]</scope>
</reference>
<accession>A0ABP0LXG6</accession>
<sequence>MGSNCVASTSIGCLFCCKGCNAEKVRNAFTFIPPPPSYTVENEDEMHYLME</sequence>
<protein>
    <submittedName>
        <fullName evidence="1">Uncharacterized protein</fullName>
    </submittedName>
</protein>
<evidence type="ECO:0000313" key="1">
    <source>
        <dbReference type="EMBL" id="CAK9043613.1"/>
    </source>
</evidence>
<name>A0ABP0LXG6_9DINO</name>
<proteinExistence type="predicted"/>
<comment type="caution">
    <text evidence="1">The sequence shown here is derived from an EMBL/GenBank/DDBJ whole genome shotgun (WGS) entry which is preliminary data.</text>
</comment>
<organism evidence="1 2">
    <name type="scientific">Durusdinium trenchii</name>
    <dbReference type="NCBI Taxonomy" id="1381693"/>
    <lineage>
        <taxon>Eukaryota</taxon>
        <taxon>Sar</taxon>
        <taxon>Alveolata</taxon>
        <taxon>Dinophyceae</taxon>
        <taxon>Suessiales</taxon>
        <taxon>Symbiodiniaceae</taxon>
        <taxon>Durusdinium</taxon>
    </lineage>
</organism>
<keyword evidence="2" id="KW-1185">Reference proteome</keyword>
<dbReference type="EMBL" id="CAXAMM010018546">
    <property type="protein sequence ID" value="CAK9043613.1"/>
    <property type="molecule type" value="Genomic_DNA"/>
</dbReference>
<gene>
    <name evidence="1" type="ORF">SCF082_LOCUS24896</name>
</gene>
<evidence type="ECO:0000313" key="2">
    <source>
        <dbReference type="Proteomes" id="UP001642464"/>
    </source>
</evidence>
<feature type="non-terminal residue" evidence="1">
    <location>
        <position position="51"/>
    </location>
</feature>